<dbReference type="Gene3D" id="1.10.287.1060">
    <property type="entry name" value="ESAT-6-like"/>
    <property type="match status" value="1"/>
</dbReference>
<dbReference type="SUPFAM" id="SSF140453">
    <property type="entry name" value="EsxAB dimer-like"/>
    <property type="match status" value="1"/>
</dbReference>
<accession>A0ABR7MUJ4</accession>
<evidence type="ECO:0000313" key="2">
    <source>
        <dbReference type="Proteomes" id="UP000637513"/>
    </source>
</evidence>
<dbReference type="Proteomes" id="UP000637513">
    <property type="component" value="Unassembled WGS sequence"/>
</dbReference>
<reference evidence="1 2" key="1">
    <citation type="submission" date="2020-08" db="EMBL/GenBank/DDBJ databases">
        <title>Genome public.</title>
        <authorList>
            <person name="Liu C."/>
            <person name="Sun Q."/>
        </authorList>
    </citation>
    <scope>NUCLEOTIDE SEQUENCE [LARGE SCALE GENOMIC DNA]</scope>
    <source>
        <strain evidence="1 2">BX3</strain>
    </source>
</reference>
<dbReference type="InterPro" id="IPR036689">
    <property type="entry name" value="ESAT-6-like_sf"/>
</dbReference>
<protein>
    <submittedName>
        <fullName evidence="1">WXG100 family type VII secretion target</fullName>
    </submittedName>
</protein>
<gene>
    <name evidence="1" type="ORF">H8700_07125</name>
</gene>
<organism evidence="1 2">
    <name type="scientific">Jutongia hominis</name>
    <dbReference type="NCBI Taxonomy" id="2763664"/>
    <lineage>
        <taxon>Bacteria</taxon>
        <taxon>Bacillati</taxon>
        <taxon>Bacillota</taxon>
        <taxon>Clostridia</taxon>
        <taxon>Lachnospirales</taxon>
        <taxon>Lachnospiraceae</taxon>
        <taxon>Jutongia</taxon>
    </lineage>
</organism>
<dbReference type="RefSeq" id="WP_249304680.1">
    <property type="nucleotide sequence ID" value="NZ_JACRSW010000027.1"/>
</dbReference>
<dbReference type="InterPro" id="IPR010310">
    <property type="entry name" value="T7SS_ESAT-6-like"/>
</dbReference>
<proteinExistence type="predicted"/>
<sequence length="105" mass="12147">MSDVRIKVDTGLMLTKAEAIKTEIRTMRKDWEQIQKTVKDMKGYWEGDASNKNEDILNKEQEEVEEVMKRLSEHPDDLLKMANLYSATETNNEEDITALPSDIIT</sequence>
<dbReference type="EMBL" id="JACRSW010000027">
    <property type="protein sequence ID" value="MBC8557476.1"/>
    <property type="molecule type" value="Genomic_DNA"/>
</dbReference>
<name>A0ABR7MUJ4_9FIRM</name>
<evidence type="ECO:0000313" key="1">
    <source>
        <dbReference type="EMBL" id="MBC8557476.1"/>
    </source>
</evidence>
<comment type="caution">
    <text evidence="1">The sequence shown here is derived from an EMBL/GenBank/DDBJ whole genome shotgun (WGS) entry which is preliminary data.</text>
</comment>
<keyword evidence="2" id="KW-1185">Reference proteome</keyword>
<dbReference type="Pfam" id="PF06013">
    <property type="entry name" value="WXG100"/>
    <property type="match status" value="1"/>
</dbReference>